<evidence type="ECO:0000313" key="2">
    <source>
        <dbReference type="Proteomes" id="UP000614350"/>
    </source>
</evidence>
<dbReference type="AlphaFoldDB" id="A0A834N6H9"/>
<accession>A0A834N6H9</accession>
<sequence>MRYYEEKEKPIPCPEIEFPVPDVNEYFAGNKNVKTVYQLGGQCVLWETNETKKLKLKRVDPISRLNTRRPGSIVNHIREWPFEEGSPVVESTI</sequence>
<dbReference type="EMBL" id="JACSEA010000007">
    <property type="protein sequence ID" value="KAF7396799.1"/>
    <property type="molecule type" value="Genomic_DNA"/>
</dbReference>
<protein>
    <submittedName>
        <fullName evidence="1">Uncharacterized protein</fullName>
    </submittedName>
</protein>
<evidence type="ECO:0000313" key="1">
    <source>
        <dbReference type="EMBL" id="KAF7396799.1"/>
    </source>
</evidence>
<name>A0A834N6H9_VESVU</name>
<comment type="caution">
    <text evidence="1">The sequence shown here is derived from an EMBL/GenBank/DDBJ whole genome shotgun (WGS) entry which is preliminary data.</text>
</comment>
<dbReference type="Proteomes" id="UP000614350">
    <property type="component" value="Unassembled WGS sequence"/>
</dbReference>
<keyword evidence="2" id="KW-1185">Reference proteome</keyword>
<reference evidence="1" key="1">
    <citation type="journal article" date="2020" name="G3 (Bethesda)">
        <title>High-Quality Assemblies for Three Invasive Social Wasps from the &lt;i&gt;Vespula&lt;/i&gt; Genus.</title>
        <authorList>
            <person name="Harrop T.W.R."/>
            <person name="Guhlin J."/>
            <person name="McLaughlin G.M."/>
            <person name="Permina E."/>
            <person name="Stockwell P."/>
            <person name="Gilligan J."/>
            <person name="Le Lec M.F."/>
            <person name="Gruber M.A.M."/>
            <person name="Quinn O."/>
            <person name="Lovegrove M."/>
            <person name="Duncan E.J."/>
            <person name="Remnant E.J."/>
            <person name="Van Eeckhoven J."/>
            <person name="Graham B."/>
            <person name="Knapp R.A."/>
            <person name="Langford K.W."/>
            <person name="Kronenberg Z."/>
            <person name="Press M.O."/>
            <person name="Eacker S.M."/>
            <person name="Wilson-Rankin E.E."/>
            <person name="Purcell J."/>
            <person name="Lester P.J."/>
            <person name="Dearden P.K."/>
        </authorList>
    </citation>
    <scope>NUCLEOTIDE SEQUENCE</scope>
    <source>
        <strain evidence="1">Marl-1</strain>
    </source>
</reference>
<organism evidence="1 2">
    <name type="scientific">Vespula vulgaris</name>
    <name type="common">Yellow jacket</name>
    <name type="synonym">Wasp</name>
    <dbReference type="NCBI Taxonomy" id="7454"/>
    <lineage>
        <taxon>Eukaryota</taxon>
        <taxon>Metazoa</taxon>
        <taxon>Ecdysozoa</taxon>
        <taxon>Arthropoda</taxon>
        <taxon>Hexapoda</taxon>
        <taxon>Insecta</taxon>
        <taxon>Pterygota</taxon>
        <taxon>Neoptera</taxon>
        <taxon>Endopterygota</taxon>
        <taxon>Hymenoptera</taxon>
        <taxon>Apocrita</taxon>
        <taxon>Aculeata</taxon>
        <taxon>Vespoidea</taxon>
        <taxon>Vespidae</taxon>
        <taxon>Vespinae</taxon>
        <taxon>Vespula</taxon>
    </lineage>
</organism>
<proteinExistence type="predicted"/>
<gene>
    <name evidence="1" type="ORF">HZH66_007661</name>
</gene>